<reference evidence="1" key="1">
    <citation type="submission" date="2021-06" db="EMBL/GenBank/DDBJ databases">
        <authorList>
            <person name="Kallberg Y."/>
            <person name="Tangrot J."/>
            <person name="Rosling A."/>
        </authorList>
    </citation>
    <scope>NUCLEOTIDE SEQUENCE</scope>
    <source>
        <strain evidence="1">MA461A</strain>
    </source>
</reference>
<accession>A0ACA9RCH4</accession>
<protein>
    <submittedName>
        <fullName evidence="1">5753_t:CDS:1</fullName>
    </submittedName>
</protein>
<evidence type="ECO:0000313" key="1">
    <source>
        <dbReference type="EMBL" id="CAG8785318.1"/>
    </source>
</evidence>
<evidence type="ECO:0000313" key="2">
    <source>
        <dbReference type="Proteomes" id="UP000789920"/>
    </source>
</evidence>
<organism evidence="1 2">
    <name type="scientific">Racocetra persica</name>
    <dbReference type="NCBI Taxonomy" id="160502"/>
    <lineage>
        <taxon>Eukaryota</taxon>
        <taxon>Fungi</taxon>
        <taxon>Fungi incertae sedis</taxon>
        <taxon>Mucoromycota</taxon>
        <taxon>Glomeromycotina</taxon>
        <taxon>Glomeromycetes</taxon>
        <taxon>Diversisporales</taxon>
        <taxon>Gigasporaceae</taxon>
        <taxon>Racocetra</taxon>
    </lineage>
</organism>
<gene>
    <name evidence="1" type="ORF">RPERSI_LOCUS18197</name>
</gene>
<sequence length="61" mass="7059">NILTYKKAQPVSLIDQTLPQILLSFPKLPYLQPFQLPSVMQYPHEYQETFSSYLAPPYQSG</sequence>
<proteinExistence type="predicted"/>
<dbReference type="Proteomes" id="UP000789920">
    <property type="component" value="Unassembled WGS sequence"/>
</dbReference>
<dbReference type="EMBL" id="CAJVQC010047839">
    <property type="protein sequence ID" value="CAG8785318.1"/>
    <property type="molecule type" value="Genomic_DNA"/>
</dbReference>
<name>A0ACA9RCH4_9GLOM</name>
<feature type="non-terminal residue" evidence="1">
    <location>
        <position position="61"/>
    </location>
</feature>
<comment type="caution">
    <text evidence="1">The sequence shown here is derived from an EMBL/GenBank/DDBJ whole genome shotgun (WGS) entry which is preliminary data.</text>
</comment>
<feature type="non-terminal residue" evidence="1">
    <location>
        <position position="1"/>
    </location>
</feature>
<keyword evidence="2" id="KW-1185">Reference proteome</keyword>